<proteinExistence type="predicted"/>
<keyword evidence="1" id="KW-1133">Transmembrane helix</keyword>
<comment type="caution">
    <text evidence="2">The sequence shown here is derived from an EMBL/GenBank/DDBJ whole genome shotgun (WGS) entry which is preliminary data.</text>
</comment>
<feature type="transmembrane region" description="Helical" evidence="1">
    <location>
        <begin position="15"/>
        <end position="37"/>
    </location>
</feature>
<sequence length="305" mass="36735">MTFAYFLSDKSKWSLLKLILLFSCSIFFLISSIYLILNFADEFPSYNIFNEHREEYNVYSSEIPVNKTSSQIFGYRKFYHEGFNDTFIRPRKEFPPTLISFRDEYLALIPMSKNEDPLWIKNVYSDFNIVTVCDKNDKRNGCDIRTSRNYDYNQLPKKSYDMFNYFCRTRAHRKYKAIFKIDFDLFIDKQYFYKVVEYMVKNYDKRIYFGDPMGHSSDDSFIAMNGKVYGVTSNIISDYCSCRHYDPGNGLEDFWFGFTIGKCIKRKKYNVENSLYYYHSLEHLIYHKEYQRNNVNYRSGRALFE</sequence>
<dbReference type="Proteomes" id="UP000187455">
    <property type="component" value="Unassembled WGS sequence"/>
</dbReference>
<evidence type="ECO:0000313" key="3">
    <source>
        <dbReference type="Proteomes" id="UP000187455"/>
    </source>
</evidence>
<gene>
    <name evidence="2" type="ORF">AYI68_g3116</name>
</gene>
<accession>A0A1R0H0V8</accession>
<evidence type="ECO:0000313" key="2">
    <source>
        <dbReference type="EMBL" id="OLY82755.1"/>
    </source>
</evidence>
<name>A0A1R0H0V8_9FUNG</name>
<evidence type="ECO:0000256" key="1">
    <source>
        <dbReference type="SAM" id="Phobius"/>
    </source>
</evidence>
<protein>
    <recommendedName>
        <fullName evidence="4">Hexosyltransferase</fullName>
    </recommendedName>
</protein>
<keyword evidence="3" id="KW-1185">Reference proteome</keyword>
<keyword evidence="1" id="KW-0472">Membrane</keyword>
<keyword evidence="1" id="KW-0812">Transmembrane</keyword>
<dbReference type="AlphaFoldDB" id="A0A1R0H0V8"/>
<evidence type="ECO:0008006" key="4">
    <source>
        <dbReference type="Google" id="ProtNLM"/>
    </source>
</evidence>
<dbReference type="OrthoDB" id="5540755at2759"/>
<reference evidence="2 3" key="1">
    <citation type="journal article" date="2016" name="Mol. Biol. Evol.">
        <title>Genome-Wide Survey of Gut Fungi (Harpellales) Reveals the First Horizontally Transferred Ubiquitin Gene from a Mosquito Host.</title>
        <authorList>
            <person name="Wang Y."/>
            <person name="White M.M."/>
            <person name="Kvist S."/>
            <person name="Moncalvo J.M."/>
        </authorList>
    </citation>
    <scope>NUCLEOTIDE SEQUENCE [LARGE SCALE GENOMIC DNA]</scope>
    <source>
        <strain evidence="2 3">ALG-7-W6</strain>
    </source>
</reference>
<organism evidence="2 3">
    <name type="scientific">Smittium mucronatum</name>
    <dbReference type="NCBI Taxonomy" id="133383"/>
    <lineage>
        <taxon>Eukaryota</taxon>
        <taxon>Fungi</taxon>
        <taxon>Fungi incertae sedis</taxon>
        <taxon>Zoopagomycota</taxon>
        <taxon>Kickxellomycotina</taxon>
        <taxon>Harpellomycetes</taxon>
        <taxon>Harpellales</taxon>
        <taxon>Legeriomycetaceae</taxon>
        <taxon>Smittium</taxon>
    </lineage>
</organism>
<dbReference type="EMBL" id="LSSL01001266">
    <property type="protein sequence ID" value="OLY82755.1"/>
    <property type="molecule type" value="Genomic_DNA"/>
</dbReference>